<proteinExistence type="predicted"/>
<dbReference type="AlphaFoldDB" id="X5DUY7"/>
<feature type="transmembrane region" description="Helical" evidence="1">
    <location>
        <begin position="97"/>
        <end position="117"/>
    </location>
</feature>
<dbReference type="HOGENOM" id="CLU_1977804_0_0_11"/>
<keyword evidence="1" id="KW-1133">Transmembrane helix</keyword>
<dbReference type="EMBL" id="CP006842">
    <property type="protein sequence ID" value="AHW65109.1"/>
    <property type="molecule type" value="Genomic_DNA"/>
</dbReference>
<dbReference type="KEGG" id="cgy:CGLY_13345"/>
<feature type="transmembrane region" description="Helical" evidence="1">
    <location>
        <begin position="66"/>
        <end position="85"/>
    </location>
</feature>
<feature type="transmembrane region" description="Helical" evidence="1">
    <location>
        <begin position="7"/>
        <end position="25"/>
    </location>
</feature>
<dbReference type="Proteomes" id="UP000023703">
    <property type="component" value="Chromosome"/>
</dbReference>
<protein>
    <submittedName>
        <fullName evidence="2">Putative membrane protein</fullName>
    </submittedName>
</protein>
<gene>
    <name evidence="2" type="ORF">CGLY_13345</name>
</gene>
<reference evidence="2 3" key="1">
    <citation type="journal article" date="2015" name="Int. J. Syst. Evol. Microbiol.">
        <title>Revisiting Corynebacterium glyciniphilum (ex Kubota et al., 1972) sp. nov., nom. rev., isolated from putrefied banana.</title>
        <authorList>
            <person name="Al-Dilaimi A."/>
            <person name="Bednarz H."/>
            <person name="Lomker A."/>
            <person name="Niehaus K."/>
            <person name="Kalinowski J."/>
            <person name="Ruckert C."/>
        </authorList>
    </citation>
    <scope>NUCLEOTIDE SEQUENCE [LARGE SCALE GENOMIC DNA]</scope>
    <source>
        <strain evidence="2">AJ 3170</strain>
    </source>
</reference>
<organism evidence="2 3">
    <name type="scientific">Corynebacterium glyciniphilum AJ 3170</name>
    <dbReference type="NCBI Taxonomy" id="1404245"/>
    <lineage>
        <taxon>Bacteria</taxon>
        <taxon>Bacillati</taxon>
        <taxon>Actinomycetota</taxon>
        <taxon>Actinomycetes</taxon>
        <taxon>Mycobacteriales</taxon>
        <taxon>Corynebacteriaceae</taxon>
        <taxon>Corynebacterium</taxon>
    </lineage>
</organism>
<keyword evidence="1" id="KW-0472">Membrane</keyword>
<feature type="transmembrane region" description="Helical" evidence="1">
    <location>
        <begin position="37"/>
        <end position="59"/>
    </location>
</feature>
<evidence type="ECO:0000256" key="1">
    <source>
        <dbReference type="SAM" id="Phobius"/>
    </source>
</evidence>
<keyword evidence="1" id="KW-0812">Transmembrane</keyword>
<evidence type="ECO:0000313" key="2">
    <source>
        <dbReference type="EMBL" id="AHW65109.1"/>
    </source>
</evidence>
<keyword evidence="3" id="KW-1185">Reference proteome</keyword>
<sequence>MKENIAKALILAIEFVVAVVFVVLTSRREGSITTDDVAYWLNMGAFWSVCAFLVSLALILIPRQFLWIDAIVVVIMLALSVWGQIPDSGPNFGKGFAWTLAPGILIGSAITLIYKVGSLVLSRSPRRNTA</sequence>
<accession>X5DUY7</accession>
<evidence type="ECO:0000313" key="3">
    <source>
        <dbReference type="Proteomes" id="UP000023703"/>
    </source>
</evidence>
<dbReference type="RefSeq" id="WP_038550103.1">
    <property type="nucleotide sequence ID" value="NZ_CP006842.1"/>
</dbReference>
<name>X5DUY7_9CORY</name>